<evidence type="ECO:0000259" key="3">
    <source>
        <dbReference type="PROSITE" id="PS50110"/>
    </source>
</evidence>
<evidence type="ECO:0000313" key="4">
    <source>
        <dbReference type="EMBL" id="RZQ60478.1"/>
    </source>
</evidence>
<dbReference type="SUPFAM" id="SSF46894">
    <property type="entry name" value="C-terminal effector domain of the bipartite response regulators"/>
    <property type="match status" value="1"/>
</dbReference>
<dbReference type="Gene3D" id="3.40.50.2300">
    <property type="match status" value="1"/>
</dbReference>
<dbReference type="Proteomes" id="UP000292003">
    <property type="component" value="Unassembled WGS sequence"/>
</dbReference>
<dbReference type="AlphaFoldDB" id="A0A4Q7J171"/>
<dbReference type="SMART" id="SM00421">
    <property type="entry name" value="HTH_LUXR"/>
    <property type="match status" value="1"/>
</dbReference>
<dbReference type="SMART" id="SM00448">
    <property type="entry name" value="REC"/>
    <property type="match status" value="1"/>
</dbReference>
<dbReference type="PROSITE" id="PS50110">
    <property type="entry name" value="RESPONSE_REGULATORY"/>
    <property type="match status" value="1"/>
</dbReference>
<dbReference type="InterPro" id="IPR039420">
    <property type="entry name" value="WalR-like"/>
</dbReference>
<protein>
    <submittedName>
        <fullName evidence="4">Response regulator transcription factor</fullName>
    </submittedName>
</protein>
<dbReference type="InterPro" id="IPR000792">
    <property type="entry name" value="Tscrpt_reg_LuxR_C"/>
</dbReference>
<dbReference type="OrthoDB" id="3171335at2"/>
<dbReference type="GO" id="GO:0003677">
    <property type="term" value="F:DNA binding"/>
    <property type="evidence" value="ECO:0007669"/>
    <property type="project" value="UniProtKB-KW"/>
</dbReference>
<dbReference type="EMBL" id="SFCC01000017">
    <property type="protein sequence ID" value="RZQ60478.1"/>
    <property type="molecule type" value="Genomic_DNA"/>
</dbReference>
<dbReference type="PANTHER" id="PTHR43214">
    <property type="entry name" value="TWO-COMPONENT RESPONSE REGULATOR"/>
    <property type="match status" value="1"/>
</dbReference>
<dbReference type="InterPro" id="IPR001789">
    <property type="entry name" value="Sig_transdc_resp-reg_receiver"/>
</dbReference>
<dbReference type="InterPro" id="IPR016032">
    <property type="entry name" value="Sig_transdc_resp-reg_C-effctor"/>
</dbReference>
<accession>A0A4Q7J171</accession>
<dbReference type="SUPFAM" id="SSF52172">
    <property type="entry name" value="CheY-like"/>
    <property type="match status" value="1"/>
</dbReference>
<dbReference type="PANTHER" id="PTHR43214:SF43">
    <property type="entry name" value="TWO-COMPONENT RESPONSE REGULATOR"/>
    <property type="match status" value="1"/>
</dbReference>
<keyword evidence="1" id="KW-0238">DNA-binding</keyword>
<sequence>MVIVDDHPAIVAGIRAWCAQADPPIDVVAAGAQVAVAWAGPGLDADVVILDLMLDSAVPALAELRRLTDAGRRVVVYSMRDDDQTVLTCLDLGAVSYLTKAEGDRHLVAAVRAAAGDQPYTPPKLAGVLGTDSSQSRPQLTPRERDALLLWFRCESKDLVAEKMGVSVSTVNTYLDRVRIRYANAGRAAATKAALLARAMQDGLIGLDDL</sequence>
<dbReference type="GO" id="GO:0000160">
    <property type="term" value="P:phosphorelay signal transduction system"/>
    <property type="evidence" value="ECO:0007669"/>
    <property type="project" value="InterPro"/>
</dbReference>
<dbReference type="Pfam" id="PF00072">
    <property type="entry name" value="Response_reg"/>
    <property type="match status" value="1"/>
</dbReference>
<gene>
    <name evidence="4" type="ORF">EWH70_29350</name>
</gene>
<dbReference type="GO" id="GO:0006355">
    <property type="term" value="P:regulation of DNA-templated transcription"/>
    <property type="evidence" value="ECO:0007669"/>
    <property type="project" value="InterPro"/>
</dbReference>
<dbReference type="InterPro" id="IPR036388">
    <property type="entry name" value="WH-like_DNA-bd_sf"/>
</dbReference>
<feature type="modified residue" description="4-aspartylphosphate" evidence="2">
    <location>
        <position position="51"/>
    </location>
</feature>
<name>A0A4Q7J171_9PSEU</name>
<organism evidence="4 5">
    <name type="scientific">Amycolatopsis suaedae</name>
    <dbReference type="NCBI Taxonomy" id="2510978"/>
    <lineage>
        <taxon>Bacteria</taxon>
        <taxon>Bacillati</taxon>
        <taxon>Actinomycetota</taxon>
        <taxon>Actinomycetes</taxon>
        <taxon>Pseudonocardiales</taxon>
        <taxon>Pseudonocardiaceae</taxon>
        <taxon>Amycolatopsis</taxon>
    </lineage>
</organism>
<evidence type="ECO:0000256" key="2">
    <source>
        <dbReference type="PROSITE-ProRule" id="PRU00169"/>
    </source>
</evidence>
<evidence type="ECO:0000256" key="1">
    <source>
        <dbReference type="ARBA" id="ARBA00023125"/>
    </source>
</evidence>
<keyword evidence="2" id="KW-0597">Phosphoprotein</keyword>
<keyword evidence="5" id="KW-1185">Reference proteome</keyword>
<dbReference type="InterPro" id="IPR011006">
    <property type="entry name" value="CheY-like_superfamily"/>
</dbReference>
<dbReference type="Gene3D" id="1.10.10.10">
    <property type="entry name" value="Winged helix-like DNA-binding domain superfamily/Winged helix DNA-binding domain"/>
    <property type="match status" value="1"/>
</dbReference>
<comment type="caution">
    <text evidence="4">The sequence shown here is derived from an EMBL/GenBank/DDBJ whole genome shotgun (WGS) entry which is preliminary data.</text>
</comment>
<proteinExistence type="predicted"/>
<evidence type="ECO:0000313" key="5">
    <source>
        <dbReference type="Proteomes" id="UP000292003"/>
    </source>
</evidence>
<reference evidence="4 5" key="1">
    <citation type="submission" date="2019-02" db="EMBL/GenBank/DDBJ databases">
        <title>Draft genome sequence of Amycolatopsis sp. 8-3EHSu isolated from roots of Suaeda maritima.</title>
        <authorList>
            <person name="Duangmal K."/>
            <person name="Chantavorakit T."/>
        </authorList>
    </citation>
    <scope>NUCLEOTIDE SEQUENCE [LARGE SCALE GENOMIC DNA]</scope>
    <source>
        <strain evidence="4 5">8-3EHSu</strain>
    </source>
</reference>
<feature type="domain" description="Response regulatory" evidence="3">
    <location>
        <begin position="1"/>
        <end position="115"/>
    </location>
</feature>